<evidence type="ECO:0000256" key="7">
    <source>
        <dbReference type="SAM" id="Phobius"/>
    </source>
</evidence>
<evidence type="ECO:0000256" key="1">
    <source>
        <dbReference type="ARBA" id="ARBA00004162"/>
    </source>
</evidence>
<reference evidence="9 10" key="1">
    <citation type="submission" date="2014-12" db="EMBL/GenBank/DDBJ databases">
        <title>Draft genome sequences of 10 type strains of Lactococcus.</title>
        <authorList>
            <person name="Sun Z."/>
            <person name="Zhong Z."/>
            <person name="Liu W."/>
            <person name="Zhang W."/>
            <person name="Zhang H."/>
        </authorList>
    </citation>
    <scope>NUCLEOTIDE SEQUENCE [LARGE SCALE GENOMIC DNA]</scope>
    <source>
        <strain evidence="9 10">JCM 16395</strain>
    </source>
</reference>
<keyword evidence="5 7" id="KW-0472">Membrane</keyword>
<evidence type="ECO:0000256" key="4">
    <source>
        <dbReference type="ARBA" id="ARBA00022989"/>
    </source>
</evidence>
<dbReference type="InterPro" id="IPR007168">
    <property type="entry name" value="Phageshock_PspC_N"/>
</dbReference>
<accession>A0A2A5RMJ7</accession>
<dbReference type="AlphaFoldDB" id="A0A2A5RMJ7"/>
<feature type="compositionally biased region" description="Basic and acidic residues" evidence="6">
    <location>
        <begin position="95"/>
        <end position="124"/>
    </location>
</feature>
<feature type="compositionally biased region" description="Basic and acidic residues" evidence="6">
    <location>
        <begin position="144"/>
        <end position="169"/>
    </location>
</feature>
<proteinExistence type="predicted"/>
<evidence type="ECO:0000256" key="2">
    <source>
        <dbReference type="ARBA" id="ARBA00022475"/>
    </source>
</evidence>
<dbReference type="InterPro" id="IPR052027">
    <property type="entry name" value="PspC"/>
</dbReference>
<dbReference type="PANTHER" id="PTHR33885">
    <property type="entry name" value="PHAGE SHOCK PROTEIN C"/>
    <property type="match status" value="1"/>
</dbReference>
<sequence>MNSRQLTKSTNNRMVSGVIAGICEYFGWGRDVVTILRILFIVLAFSSMGGLIPLYFVASWIIPSGYRSNNQSSRQGYNEYENRWEEKANRWSEKMERKASQFEEKMNRKAQRWEDKSNNYEDKWSQGPWNSTKQSNNWGNPWEEPQRSERKMKEAEPVKDDKKDDWSDF</sequence>
<feature type="region of interest" description="Disordered" evidence="6">
    <location>
        <begin position="95"/>
        <end position="169"/>
    </location>
</feature>
<protein>
    <recommendedName>
        <fullName evidence="8">Phage shock protein PspC N-terminal domain-containing protein</fullName>
    </recommendedName>
</protein>
<keyword evidence="2" id="KW-1003">Cell membrane</keyword>
<keyword evidence="4 7" id="KW-1133">Transmembrane helix</keyword>
<dbReference type="Proteomes" id="UP000218181">
    <property type="component" value="Unassembled WGS sequence"/>
</dbReference>
<dbReference type="Pfam" id="PF04024">
    <property type="entry name" value="PspC"/>
    <property type="match status" value="1"/>
</dbReference>
<feature type="transmembrane region" description="Helical" evidence="7">
    <location>
        <begin position="34"/>
        <end position="58"/>
    </location>
</feature>
<evidence type="ECO:0000313" key="9">
    <source>
        <dbReference type="EMBL" id="PCS00490.1"/>
    </source>
</evidence>
<evidence type="ECO:0000256" key="6">
    <source>
        <dbReference type="SAM" id="MobiDB-lite"/>
    </source>
</evidence>
<dbReference type="EMBL" id="JXJU01000004">
    <property type="protein sequence ID" value="PCS00490.1"/>
    <property type="molecule type" value="Genomic_DNA"/>
</dbReference>
<name>A0A2A5RMJ7_9LACT</name>
<dbReference type="PANTHER" id="PTHR33885:SF3">
    <property type="entry name" value="PHAGE SHOCK PROTEIN C"/>
    <property type="match status" value="1"/>
</dbReference>
<evidence type="ECO:0000259" key="8">
    <source>
        <dbReference type="Pfam" id="PF04024"/>
    </source>
</evidence>
<dbReference type="OrthoDB" id="9815286at2"/>
<dbReference type="STRING" id="1291764.GCA_001311235_02133"/>
<comment type="caution">
    <text evidence="9">The sequence shown here is derived from an EMBL/GenBank/DDBJ whole genome shotgun (WGS) entry which is preliminary data.</text>
</comment>
<keyword evidence="3 7" id="KW-0812">Transmembrane</keyword>
<evidence type="ECO:0000313" key="10">
    <source>
        <dbReference type="Proteomes" id="UP000218181"/>
    </source>
</evidence>
<comment type="subcellular location">
    <subcellularLocation>
        <location evidence="1">Cell membrane</location>
        <topology evidence="1">Single-pass membrane protein</topology>
    </subcellularLocation>
</comment>
<organism evidence="9 10">
    <name type="scientific">Lactococcus fujiensis JCM 16395</name>
    <dbReference type="NCBI Taxonomy" id="1291764"/>
    <lineage>
        <taxon>Bacteria</taxon>
        <taxon>Bacillati</taxon>
        <taxon>Bacillota</taxon>
        <taxon>Bacilli</taxon>
        <taxon>Lactobacillales</taxon>
        <taxon>Streptococcaceae</taxon>
        <taxon>Lactococcus</taxon>
    </lineage>
</organism>
<evidence type="ECO:0000256" key="3">
    <source>
        <dbReference type="ARBA" id="ARBA00022692"/>
    </source>
</evidence>
<feature type="domain" description="Phage shock protein PspC N-terminal" evidence="8">
    <location>
        <begin position="4"/>
        <end position="64"/>
    </location>
</feature>
<keyword evidence="10" id="KW-1185">Reference proteome</keyword>
<feature type="compositionally biased region" description="Polar residues" evidence="6">
    <location>
        <begin position="127"/>
        <end position="139"/>
    </location>
</feature>
<gene>
    <name evidence="9" type="ORF">RT41_GL001377</name>
</gene>
<evidence type="ECO:0000256" key="5">
    <source>
        <dbReference type="ARBA" id="ARBA00023136"/>
    </source>
</evidence>
<dbReference type="RefSeq" id="WP_096817818.1">
    <property type="nucleotide sequence ID" value="NZ_JXJU01000004.1"/>
</dbReference>
<dbReference type="GO" id="GO:0005886">
    <property type="term" value="C:plasma membrane"/>
    <property type="evidence" value="ECO:0007669"/>
    <property type="project" value="UniProtKB-SubCell"/>
</dbReference>